<proteinExistence type="predicted"/>
<name>A0A508WQF2_9HYPH</name>
<evidence type="ECO:0000313" key="1">
    <source>
        <dbReference type="EMBL" id="VTZ59664.1"/>
    </source>
</evidence>
<sequence>MNSLAPALKVREWVSGEPLSSFQPGKLYILEFCGTSCEPSEGAMRDLIELQETYKDSGVEVVAVAAHERAAPADEDRSKIDAWLARSRR</sequence>
<dbReference type="Gene3D" id="3.40.30.10">
    <property type="entry name" value="Glutaredoxin"/>
    <property type="match status" value="1"/>
</dbReference>
<organism evidence="1 2">
    <name type="scientific">Sinorhizobium medicae</name>
    <dbReference type="NCBI Taxonomy" id="110321"/>
    <lineage>
        <taxon>Bacteria</taxon>
        <taxon>Pseudomonadati</taxon>
        <taxon>Pseudomonadota</taxon>
        <taxon>Alphaproteobacteria</taxon>
        <taxon>Hyphomicrobiales</taxon>
        <taxon>Rhizobiaceae</taxon>
        <taxon>Sinorhizobium/Ensifer group</taxon>
        <taxon>Sinorhizobium</taxon>
    </lineage>
</organism>
<gene>
    <name evidence="1" type="ORF">EMEDMD4_1180005</name>
</gene>
<evidence type="ECO:0000313" key="2">
    <source>
        <dbReference type="Proteomes" id="UP000507954"/>
    </source>
</evidence>
<dbReference type="EMBL" id="CABFNB010000022">
    <property type="protein sequence ID" value="VTZ59664.1"/>
    <property type="molecule type" value="Genomic_DNA"/>
</dbReference>
<protein>
    <submittedName>
        <fullName evidence="1">Protein FixW</fullName>
    </submittedName>
</protein>
<accession>A0A508WQF2</accession>
<reference evidence="1 2" key="1">
    <citation type="submission" date="2019-06" db="EMBL/GenBank/DDBJ databases">
        <authorList>
            <person name="Le Quere A."/>
            <person name="Colella S."/>
        </authorList>
    </citation>
    <scope>NUCLEOTIDE SEQUENCE [LARGE SCALE GENOMIC DNA]</scope>
    <source>
        <strain evidence="1">EmedicaeMD41</strain>
    </source>
</reference>
<dbReference type="Proteomes" id="UP000507954">
    <property type="component" value="Unassembled WGS sequence"/>
</dbReference>
<dbReference type="AlphaFoldDB" id="A0A508WQF2"/>
<dbReference type="InterPro" id="IPR036249">
    <property type="entry name" value="Thioredoxin-like_sf"/>
</dbReference>
<dbReference type="SUPFAM" id="SSF52833">
    <property type="entry name" value="Thioredoxin-like"/>
    <property type="match status" value="1"/>
</dbReference>